<dbReference type="AlphaFoldDB" id="A0A5N5SYK0"/>
<dbReference type="OrthoDB" id="6132759at2759"/>
<sequence length="117" mass="13000">FQYMDLRFRSPGLHIFAVLISHLLIFTRIGVCVYATAIALKFVTPFGYETCILITGIVCTLYTAMGGLRAVVWTDAFQFVTMMTGLFIYIIAGVIQSGGLESVLSVAEKGQRLEFFK</sequence>
<dbReference type="InterPro" id="IPR051163">
    <property type="entry name" value="Sodium:Solute_Symporter_SSF"/>
</dbReference>
<evidence type="ECO:0000256" key="7">
    <source>
        <dbReference type="ARBA" id="ARBA00023053"/>
    </source>
</evidence>
<protein>
    <submittedName>
        <fullName evidence="13">Sodium-coupled monocarboxylate transporter 2</fullName>
    </submittedName>
</protein>
<proteinExistence type="inferred from homology"/>
<dbReference type="PANTHER" id="PTHR42985:SF40">
    <property type="entry name" value="LD47995P-RELATED"/>
    <property type="match status" value="1"/>
</dbReference>
<evidence type="ECO:0000256" key="6">
    <source>
        <dbReference type="ARBA" id="ARBA00022989"/>
    </source>
</evidence>
<dbReference type="Proteomes" id="UP000326759">
    <property type="component" value="Unassembled WGS sequence"/>
</dbReference>
<feature type="transmembrane region" description="Helical" evidence="12">
    <location>
        <begin position="46"/>
        <end position="64"/>
    </location>
</feature>
<evidence type="ECO:0000256" key="2">
    <source>
        <dbReference type="ARBA" id="ARBA00006434"/>
    </source>
</evidence>
<evidence type="ECO:0000256" key="11">
    <source>
        <dbReference type="RuleBase" id="RU362091"/>
    </source>
</evidence>
<evidence type="ECO:0000256" key="12">
    <source>
        <dbReference type="SAM" id="Phobius"/>
    </source>
</evidence>
<name>A0A5N5SYK0_9CRUS</name>
<keyword evidence="10" id="KW-0739">Sodium transport</keyword>
<keyword evidence="4" id="KW-1003">Cell membrane</keyword>
<dbReference type="GO" id="GO:0005886">
    <property type="term" value="C:plasma membrane"/>
    <property type="evidence" value="ECO:0007669"/>
    <property type="project" value="UniProtKB-SubCell"/>
</dbReference>
<keyword evidence="5 12" id="KW-0812">Transmembrane</keyword>
<dbReference type="PANTHER" id="PTHR42985">
    <property type="entry name" value="SODIUM-COUPLED MONOCARBOXYLATE TRANSPORTER"/>
    <property type="match status" value="1"/>
</dbReference>
<dbReference type="Pfam" id="PF00474">
    <property type="entry name" value="SSF"/>
    <property type="match status" value="1"/>
</dbReference>
<evidence type="ECO:0000313" key="14">
    <source>
        <dbReference type="Proteomes" id="UP000326759"/>
    </source>
</evidence>
<keyword evidence="9 12" id="KW-0472">Membrane</keyword>
<dbReference type="PROSITE" id="PS50283">
    <property type="entry name" value="NA_SOLUT_SYMP_3"/>
    <property type="match status" value="1"/>
</dbReference>
<comment type="subcellular location">
    <subcellularLocation>
        <location evidence="1">Cell membrane</location>
        <topology evidence="1">Multi-pass membrane protein</topology>
    </subcellularLocation>
</comment>
<keyword evidence="14" id="KW-1185">Reference proteome</keyword>
<evidence type="ECO:0000256" key="9">
    <source>
        <dbReference type="ARBA" id="ARBA00023136"/>
    </source>
</evidence>
<keyword evidence="3" id="KW-0813">Transport</keyword>
<dbReference type="EMBL" id="SEYY01019949">
    <property type="protein sequence ID" value="KAB7497750.1"/>
    <property type="molecule type" value="Genomic_DNA"/>
</dbReference>
<evidence type="ECO:0000256" key="8">
    <source>
        <dbReference type="ARBA" id="ARBA00023065"/>
    </source>
</evidence>
<gene>
    <name evidence="13" type="ORF">Anas_12077</name>
</gene>
<evidence type="ECO:0000256" key="10">
    <source>
        <dbReference type="ARBA" id="ARBA00023201"/>
    </source>
</evidence>
<feature type="non-terminal residue" evidence="13">
    <location>
        <position position="1"/>
    </location>
</feature>
<dbReference type="GO" id="GO:0006814">
    <property type="term" value="P:sodium ion transport"/>
    <property type="evidence" value="ECO:0007669"/>
    <property type="project" value="UniProtKB-KW"/>
</dbReference>
<reference evidence="13 14" key="1">
    <citation type="journal article" date="2019" name="PLoS Biol.">
        <title>Sex chromosomes control vertical transmission of feminizing Wolbachia symbionts in an isopod.</title>
        <authorList>
            <person name="Becking T."/>
            <person name="Chebbi M.A."/>
            <person name="Giraud I."/>
            <person name="Moumen B."/>
            <person name="Laverre T."/>
            <person name="Caubet Y."/>
            <person name="Peccoud J."/>
            <person name="Gilbert C."/>
            <person name="Cordaux R."/>
        </authorList>
    </citation>
    <scope>NUCLEOTIDE SEQUENCE [LARGE SCALE GENOMIC DNA]</scope>
    <source>
        <strain evidence="13">ANa2</strain>
        <tissue evidence="13">Whole body excluding digestive tract and cuticle</tissue>
    </source>
</reference>
<evidence type="ECO:0000313" key="13">
    <source>
        <dbReference type="EMBL" id="KAB7497750.1"/>
    </source>
</evidence>
<keyword evidence="8" id="KW-0406">Ion transport</keyword>
<evidence type="ECO:0000256" key="5">
    <source>
        <dbReference type="ARBA" id="ARBA00022692"/>
    </source>
</evidence>
<accession>A0A5N5SYK0</accession>
<evidence type="ECO:0000256" key="1">
    <source>
        <dbReference type="ARBA" id="ARBA00004651"/>
    </source>
</evidence>
<comment type="similarity">
    <text evidence="2 11">Belongs to the sodium:solute symporter (SSF) (TC 2.A.21) family.</text>
</comment>
<dbReference type="Gene3D" id="1.20.1730.10">
    <property type="entry name" value="Sodium/glucose cotransporter"/>
    <property type="match status" value="1"/>
</dbReference>
<dbReference type="GO" id="GO:0015293">
    <property type="term" value="F:symporter activity"/>
    <property type="evidence" value="ECO:0007669"/>
    <property type="project" value="TreeGrafter"/>
</dbReference>
<keyword evidence="7" id="KW-0915">Sodium</keyword>
<dbReference type="InterPro" id="IPR001734">
    <property type="entry name" value="Na/solute_symporter"/>
</dbReference>
<keyword evidence="6 12" id="KW-1133">Transmembrane helix</keyword>
<dbReference type="InterPro" id="IPR038377">
    <property type="entry name" value="Na/Glc_symporter_sf"/>
</dbReference>
<feature type="transmembrane region" description="Helical" evidence="12">
    <location>
        <begin position="12"/>
        <end position="40"/>
    </location>
</feature>
<evidence type="ECO:0000256" key="4">
    <source>
        <dbReference type="ARBA" id="ARBA00022475"/>
    </source>
</evidence>
<comment type="caution">
    <text evidence="13">The sequence shown here is derived from an EMBL/GenBank/DDBJ whole genome shotgun (WGS) entry which is preliminary data.</text>
</comment>
<evidence type="ECO:0000256" key="3">
    <source>
        <dbReference type="ARBA" id="ARBA00022448"/>
    </source>
</evidence>
<organism evidence="13 14">
    <name type="scientific">Armadillidium nasatum</name>
    <dbReference type="NCBI Taxonomy" id="96803"/>
    <lineage>
        <taxon>Eukaryota</taxon>
        <taxon>Metazoa</taxon>
        <taxon>Ecdysozoa</taxon>
        <taxon>Arthropoda</taxon>
        <taxon>Crustacea</taxon>
        <taxon>Multicrustacea</taxon>
        <taxon>Malacostraca</taxon>
        <taxon>Eumalacostraca</taxon>
        <taxon>Peracarida</taxon>
        <taxon>Isopoda</taxon>
        <taxon>Oniscidea</taxon>
        <taxon>Crinocheta</taxon>
        <taxon>Armadillidiidae</taxon>
        <taxon>Armadillidium</taxon>
    </lineage>
</organism>